<organism evidence="1 2">
    <name type="scientific">Cichorium intybus</name>
    <name type="common">Chicory</name>
    <dbReference type="NCBI Taxonomy" id="13427"/>
    <lineage>
        <taxon>Eukaryota</taxon>
        <taxon>Viridiplantae</taxon>
        <taxon>Streptophyta</taxon>
        <taxon>Embryophyta</taxon>
        <taxon>Tracheophyta</taxon>
        <taxon>Spermatophyta</taxon>
        <taxon>Magnoliopsida</taxon>
        <taxon>eudicotyledons</taxon>
        <taxon>Gunneridae</taxon>
        <taxon>Pentapetalae</taxon>
        <taxon>asterids</taxon>
        <taxon>campanulids</taxon>
        <taxon>Asterales</taxon>
        <taxon>Asteraceae</taxon>
        <taxon>Cichorioideae</taxon>
        <taxon>Cichorieae</taxon>
        <taxon>Cichoriinae</taxon>
        <taxon>Cichorium</taxon>
    </lineage>
</organism>
<keyword evidence="2" id="KW-1185">Reference proteome</keyword>
<sequence length="510" mass="56956">MNPLDHAEFRRQGHMVIDFLADYYQNINNYPVRSEVNPGYLVERLPDCAPLLPESIERILKDVDNDIIPGITHWQSPNFFAYFASSGSTASFLGEMLMNGFNIVGFNWLSSPAATELEMVVMNWLSKLLQLPRSFSFSNDGDGGGVLLGTTCEAIICTLLAAKEKMLDKIGRTNTEKLVVYCSDQTHVSLQKAAKIVGIKPENVRKVLTTKSTNFKLTPESLNEVIKRDVEAGLIPIYLCATVGTTSTTTVDPLAPLCELSSKYNMWVHVDAAYAGSACICPEFRHFLDGVEGASSFSFNAHKWLLTNLACCCLWVKDKSALTKPLSTNSEYLTNKATESGQVVDYKDWQIALTRRFQALKLWMVLRSYGVTGLRAFIRNHVKMAKNFEGLVTMDSRFEIVVPRYFSVVCFRVSPCSININEHHGKNYEANEFNHKLLESINATGLIYMTHSVVGGVYFIRFSVGATLTEDRHVQLAWELVQDKATSLLGTQTPKTASYSKLPEQIGSML</sequence>
<reference evidence="2" key="1">
    <citation type="journal article" date="2022" name="Mol. Ecol. Resour.">
        <title>The genomes of chicory, endive, great burdock and yacon provide insights into Asteraceae palaeo-polyploidization history and plant inulin production.</title>
        <authorList>
            <person name="Fan W."/>
            <person name="Wang S."/>
            <person name="Wang H."/>
            <person name="Wang A."/>
            <person name="Jiang F."/>
            <person name="Liu H."/>
            <person name="Zhao H."/>
            <person name="Xu D."/>
            <person name="Zhang Y."/>
        </authorList>
    </citation>
    <scope>NUCLEOTIDE SEQUENCE [LARGE SCALE GENOMIC DNA]</scope>
    <source>
        <strain evidence="2">cv. Punajuju</strain>
    </source>
</reference>
<evidence type="ECO:0000313" key="1">
    <source>
        <dbReference type="EMBL" id="KAI3709865.1"/>
    </source>
</evidence>
<dbReference type="Proteomes" id="UP001055811">
    <property type="component" value="Linkage Group LG07"/>
</dbReference>
<protein>
    <submittedName>
        <fullName evidence="1">Uncharacterized protein</fullName>
    </submittedName>
</protein>
<comment type="caution">
    <text evidence="1">The sequence shown here is derived from an EMBL/GenBank/DDBJ whole genome shotgun (WGS) entry which is preliminary data.</text>
</comment>
<evidence type="ECO:0000313" key="2">
    <source>
        <dbReference type="Proteomes" id="UP001055811"/>
    </source>
</evidence>
<proteinExistence type="predicted"/>
<name>A0ACB9AIT2_CICIN</name>
<gene>
    <name evidence="1" type="ORF">L2E82_39633</name>
</gene>
<reference evidence="1 2" key="2">
    <citation type="journal article" date="2022" name="Mol. Ecol. Resour.">
        <title>The genomes of chicory, endive, great burdock and yacon provide insights into Asteraceae paleo-polyploidization history and plant inulin production.</title>
        <authorList>
            <person name="Fan W."/>
            <person name="Wang S."/>
            <person name="Wang H."/>
            <person name="Wang A."/>
            <person name="Jiang F."/>
            <person name="Liu H."/>
            <person name="Zhao H."/>
            <person name="Xu D."/>
            <person name="Zhang Y."/>
        </authorList>
    </citation>
    <scope>NUCLEOTIDE SEQUENCE [LARGE SCALE GENOMIC DNA]</scope>
    <source>
        <strain evidence="2">cv. Punajuju</strain>
        <tissue evidence="1">Leaves</tissue>
    </source>
</reference>
<accession>A0ACB9AIT2</accession>
<dbReference type="EMBL" id="CM042015">
    <property type="protein sequence ID" value="KAI3709865.1"/>
    <property type="molecule type" value="Genomic_DNA"/>
</dbReference>